<name>A0A0W0Z5Q2_LEGSP</name>
<keyword evidence="6" id="KW-1185">Reference proteome</keyword>
<evidence type="ECO:0000256" key="4">
    <source>
        <dbReference type="SAM" id="SignalP"/>
    </source>
</evidence>
<keyword evidence="4" id="KW-0732">Signal</keyword>
<keyword evidence="3" id="KW-0378">Hydrolase</keyword>
<dbReference type="GO" id="GO:0016787">
    <property type="term" value="F:hydrolase activity"/>
    <property type="evidence" value="ECO:0007669"/>
    <property type="project" value="UniProtKB-KW"/>
</dbReference>
<comment type="caution">
    <text evidence="5">The sequence shown here is derived from an EMBL/GenBank/DDBJ whole genome shotgun (WGS) entry which is preliminary data.</text>
</comment>
<comment type="similarity">
    <text evidence="1">Belongs to the EndA/NucM nuclease family.</text>
</comment>
<evidence type="ECO:0000313" key="5">
    <source>
        <dbReference type="EMBL" id="KTD64487.1"/>
    </source>
</evidence>
<dbReference type="AlphaFoldDB" id="A0A0W0Z5Q2"/>
<gene>
    <name evidence="5" type="ORF">Lspi_1294</name>
</gene>
<feature type="chain" id="PRO_5006918300" description="Endonuclease-1" evidence="4">
    <location>
        <begin position="23"/>
        <end position="235"/>
    </location>
</feature>
<dbReference type="InterPro" id="IPR007346">
    <property type="entry name" value="Endonuclease-I"/>
</dbReference>
<dbReference type="Proteomes" id="UP000054877">
    <property type="component" value="Unassembled WGS sequence"/>
</dbReference>
<dbReference type="PANTHER" id="PTHR33607:SF2">
    <property type="entry name" value="ENDONUCLEASE-1"/>
    <property type="match status" value="1"/>
</dbReference>
<dbReference type="GO" id="GO:0004518">
    <property type="term" value="F:nuclease activity"/>
    <property type="evidence" value="ECO:0007669"/>
    <property type="project" value="UniProtKB-KW"/>
</dbReference>
<evidence type="ECO:0008006" key="7">
    <source>
        <dbReference type="Google" id="ProtNLM"/>
    </source>
</evidence>
<keyword evidence="2" id="KW-0540">Nuclease</keyword>
<dbReference type="InterPro" id="IPR044925">
    <property type="entry name" value="His-Me_finger_sf"/>
</dbReference>
<accession>A0A0W0Z5Q2</accession>
<dbReference type="PANTHER" id="PTHR33607">
    <property type="entry name" value="ENDONUCLEASE-1"/>
    <property type="match status" value="1"/>
</dbReference>
<evidence type="ECO:0000256" key="3">
    <source>
        <dbReference type="ARBA" id="ARBA00022801"/>
    </source>
</evidence>
<organism evidence="5 6">
    <name type="scientific">Legionella spiritensis</name>
    <dbReference type="NCBI Taxonomy" id="452"/>
    <lineage>
        <taxon>Bacteria</taxon>
        <taxon>Pseudomonadati</taxon>
        <taxon>Pseudomonadota</taxon>
        <taxon>Gammaproteobacteria</taxon>
        <taxon>Legionellales</taxon>
        <taxon>Legionellaceae</taxon>
        <taxon>Legionella</taxon>
    </lineage>
</organism>
<evidence type="ECO:0000313" key="6">
    <source>
        <dbReference type="Proteomes" id="UP000054877"/>
    </source>
</evidence>
<proteinExistence type="inferred from homology"/>
<dbReference type="Pfam" id="PF04231">
    <property type="entry name" value="Endonuclease_1"/>
    <property type="match status" value="1"/>
</dbReference>
<protein>
    <recommendedName>
        <fullName evidence="7">Endonuclease-1</fullName>
    </recommendedName>
</protein>
<dbReference type="RefSeq" id="WP_058483212.1">
    <property type="nucleotide sequence ID" value="NZ_LNYX01000013.1"/>
</dbReference>
<evidence type="ECO:0000256" key="1">
    <source>
        <dbReference type="ARBA" id="ARBA00006429"/>
    </source>
</evidence>
<dbReference type="EMBL" id="LNYX01000013">
    <property type="protein sequence ID" value="KTD64487.1"/>
    <property type="molecule type" value="Genomic_DNA"/>
</dbReference>
<dbReference type="PATRIC" id="fig|452.5.peg.1427"/>
<feature type="signal peptide" evidence="4">
    <location>
        <begin position="1"/>
        <end position="22"/>
    </location>
</feature>
<sequence length="235" mass="27093">MKKVSGTALSLILLAGSMTLHALEPHSFASSKKIAGALFANHRVTLYCQCRFDQNNRIDLKSCGMESGSNKKRAHRVEWEHMMPAENFGRQFRCWREKLCKDSKGRAYKGRKCCARIDKAFQKAEAELYNLWPANGLINQIRSNYRYSSIPGKRQTYGCGFYVDRALRKAEPPDSAKGIVARANLFMADKYGIRLSRQQKQLFNAWNRDFPVTEFERTWSRQVARVEGYANSYIR</sequence>
<dbReference type="STRING" id="452.Lspi_1294"/>
<reference evidence="5 6" key="1">
    <citation type="submission" date="2015-11" db="EMBL/GenBank/DDBJ databases">
        <title>Genomic analysis of 38 Legionella species identifies large and diverse effector repertoires.</title>
        <authorList>
            <person name="Burstein D."/>
            <person name="Amaro F."/>
            <person name="Zusman T."/>
            <person name="Lifshitz Z."/>
            <person name="Cohen O."/>
            <person name="Gilbert J.A."/>
            <person name="Pupko T."/>
            <person name="Shuman H.A."/>
            <person name="Segal G."/>
        </authorList>
    </citation>
    <scope>NUCLEOTIDE SEQUENCE [LARGE SCALE GENOMIC DNA]</scope>
    <source>
        <strain evidence="5 6">Mt.St.Helens-9</strain>
    </source>
</reference>
<dbReference type="SUPFAM" id="SSF54060">
    <property type="entry name" value="His-Me finger endonucleases"/>
    <property type="match status" value="1"/>
</dbReference>
<evidence type="ECO:0000256" key="2">
    <source>
        <dbReference type="ARBA" id="ARBA00022722"/>
    </source>
</evidence>